<feature type="transmembrane region" description="Helical" evidence="11">
    <location>
        <begin position="93"/>
        <end position="111"/>
    </location>
</feature>
<dbReference type="GO" id="GO:0005886">
    <property type="term" value="C:plasma membrane"/>
    <property type="evidence" value="ECO:0007669"/>
    <property type="project" value="TreeGrafter"/>
</dbReference>
<dbReference type="Gene3D" id="1.20.58.760">
    <property type="entry name" value="Peptidase M41"/>
    <property type="match status" value="1"/>
</dbReference>
<dbReference type="EMBL" id="FOXB01000009">
    <property type="protein sequence ID" value="SFP18510.1"/>
    <property type="molecule type" value="Genomic_DNA"/>
</dbReference>
<gene>
    <name evidence="13" type="ORF">SAMN05216234_10932</name>
</gene>
<comment type="similarity">
    <text evidence="2">In the C-terminal section; belongs to the peptidase M41 family.</text>
</comment>
<dbReference type="STRING" id="223786.SAMN05216234_10932"/>
<name>A0A1I5N9Y8_9BACT</name>
<evidence type="ECO:0000256" key="7">
    <source>
        <dbReference type="ARBA" id="ARBA00022833"/>
    </source>
</evidence>
<accession>A0A1I5N9Y8</accession>
<evidence type="ECO:0000256" key="3">
    <source>
        <dbReference type="ARBA" id="ARBA00022670"/>
    </source>
</evidence>
<dbReference type="PROSITE" id="PS00674">
    <property type="entry name" value="AAA"/>
    <property type="match status" value="1"/>
</dbReference>
<dbReference type="PANTHER" id="PTHR23076:SF97">
    <property type="entry name" value="ATP-DEPENDENT ZINC METALLOPROTEASE YME1L1"/>
    <property type="match status" value="1"/>
</dbReference>
<dbReference type="GO" id="GO:0004176">
    <property type="term" value="F:ATP-dependent peptidase activity"/>
    <property type="evidence" value="ECO:0007669"/>
    <property type="project" value="InterPro"/>
</dbReference>
<dbReference type="InterPro" id="IPR037219">
    <property type="entry name" value="Peptidase_M41-like"/>
</dbReference>
<dbReference type="GO" id="GO:0046872">
    <property type="term" value="F:metal ion binding"/>
    <property type="evidence" value="ECO:0007669"/>
    <property type="project" value="UniProtKB-KW"/>
</dbReference>
<keyword evidence="11" id="KW-0472">Membrane</keyword>
<dbReference type="FunFam" id="3.40.50.300:FF:000352">
    <property type="entry name" value="ATP-dependent zinc metalloprotease FTSH 7, chloroplastic"/>
    <property type="match status" value="1"/>
</dbReference>
<keyword evidence="4" id="KW-0479">Metal-binding</keyword>
<evidence type="ECO:0000313" key="14">
    <source>
        <dbReference type="Proteomes" id="UP000199227"/>
    </source>
</evidence>
<keyword evidence="8 10" id="KW-0067">ATP-binding</keyword>
<comment type="cofactor">
    <cofactor evidence="1">
        <name>Zn(2+)</name>
        <dbReference type="ChEBI" id="CHEBI:29105"/>
    </cofactor>
</comment>
<dbReference type="AlphaFoldDB" id="A0A1I5N9Y8"/>
<dbReference type="Pfam" id="PF17862">
    <property type="entry name" value="AAA_lid_3"/>
    <property type="match status" value="1"/>
</dbReference>
<keyword evidence="6" id="KW-0378">Hydrolase</keyword>
<dbReference type="Pfam" id="PF01434">
    <property type="entry name" value="Peptidase_M41"/>
    <property type="match status" value="1"/>
</dbReference>
<dbReference type="GO" id="GO:0005737">
    <property type="term" value="C:cytoplasm"/>
    <property type="evidence" value="ECO:0007669"/>
    <property type="project" value="UniProtKB-ARBA"/>
</dbReference>
<dbReference type="SMART" id="SM00382">
    <property type="entry name" value="AAA"/>
    <property type="match status" value="1"/>
</dbReference>
<feature type="transmembrane region" description="Helical" evidence="11">
    <location>
        <begin position="9"/>
        <end position="27"/>
    </location>
</feature>
<evidence type="ECO:0000256" key="5">
    <source>
        <dbReference type="ARBA" id="ARBA00022741"/>
    </source>
</evidence>
<dbReference type="SUPFAM" id="SSF140990">
    <property type="entry name" value="FtsH protease domain-like"/>
    <property type="match status" value="1"/>
</dbReference>
<dbReference type="InterPro" id="IPR003960">
    <property type="entry name" value="ATPase_AAA_CS"/>
</dbReference>
<proteinExistence type="inferred from homology"/>
<dbReference type="InterPro" id="IPR027417">
    <property type="entry name" value="P-loop_NTPase"/>
</dbReference>
<dbReference type="InterPro" id="IPR003593">
    <property type="entry name" value="AAA+_ATPase"/>
</dbReference>
<dbReference type="Gene3D" id="3.40.50.300">
    <property type="entry name" value="P-loop containing nucleotide triphosphate hydrolases"/>
    <property type="match status" value="1"/>
</dbReference>
<dbReference type="InterPro" id="IPR041569">
    <property type="entry name" value="AAA_lid_3"/>
</dbReference>
<evidence type="ECO:0000256" key="8">
    <source>
        <dbReference type="ARBA" id="ARBA00022840"/>
    </source>
</evidence>
<evidence type="ECO:0000256" key="2">
    <source>
        <dbReference type="ARBA" id="ARBA00010044"/>
    </source>
</evidence>
<comment type="similarity">
    <text evidence="10">Belongs to the AAA ATPase family.</text>
</comment>
<sequence length="549" mass="61564">MEVSKKNRIILIISALFIAIILTIAYLRDKAKTIDASTAENLIENSLVTDAVIDGPYLYFKSGGSLYKVPKDGVDLKKIYNSTAVTIKEENPYIADIITVTVLILLVLYLLRWARKNRELKEQQINEQIQLANELQKPADIHPIISDVTFNDVAGIDDVKEELEEIIDFLKQPQKYRNFGIRMPRGVLLVGPPGVGKTLIAKAVAGEAGVPFFYQSGASFVQIYVGMGAKRVRELFKRAKTMAPAIVFIDEIDAVGKARGGMRNDEREATLNQLLTEMDGFEDSSGVIVIAATNKIEMLDDALLRPGRFDRRVFVSLPNKQERKSILKIYLSNKPHSLDLDEIAEMSVGFSGAALSSLVNEAAIHALKAGKKVIETDDFLAVKDKVLLGKRKILTYSSEEKKIQALYQASKAVAAYWLDVEFEKIGLLSDHFKTSEKEIVSKTEMMNRIKVYLAGNIMMQLHFNEQYTNAAQDLKEARMLAKDMVEHFGMGEKLSAGLHQEDKILEDARLDIEGFVTRMHDSIVKLADEILKCEVVTKNDVRHLLHDIF</sequence>
<dbReference type="GO" id="GO:0016887">
    <property type="term" value="F:ATP hydrolysis activity"/>
    <property type="evidence" value="ECO:0007669"/>
    <property type="project" value="InterPro"/>
</dbReference>
<dbReference type="Pfam" id="PF00004">
    <property type="entry name" value="AAA"/>
    <property type="match status" value="1"/>
</dbReference>
<dbReference type="InterPro" id="IPR000642">
    <property type="entry name" value="Peptidase_M41"/>
</dbReference>
<keyword evidence="14" id="KW-1185">Reference proteome</keyword>
<dbReference type="Gene3D" id="1.10.8.60">
    <property type="match status" value="1"/>
</dbReference>
<evidence type="ECO:0000256" key="4">
    <source>
        <dbReference type="ARBA" id="ARBA00022723"/>
    </source>
</evidence>
<dbReference type="SUPFAM" id="SSF52540">
    <property type="entry name" value="P-loop containing nucleoside triphosphate hydrolases"/>
    <property type="match status" value="1"/>
</dbReference>
<dbReference type="InterPro" id="IPR003959">
    <property type="entry name" value="ATPase_AAA_core"/>
</dbReference>
<dbReference type="GO" id="GO:0006508">
    <property type="term" value="P:proteolysis"/>
    <property type="evidence" value="ECO:0007669"/>
    <property type="project" value="UniProtKB-KW"/>
</dbReference>
<dbReference type="GO" id="GO:0005524">
    <property type="term" value="F:ATP binding"/>
    <property type="evidence" value="ECO:0007669"/>
    <property type="project" value="UniProtKB-KW"/>
</dbReference>
<dbReference type="CDD" id="cd19501">
    <property type="entry name" value="RecA-like_FtsH"/>
    <property type="match status" value="1"/>
</dbReference>
<dbReference type="Proteomes" id="UP000199227">
    <property type="component" value="Unassembled WGS sequence"/>
</dbReference>
<evidence type="ECO:0000313" key="13">
    <source>
        <dbReference type="EMBL" id="SFP18510.1"/>
    </source>
</evidence>
<evidence type="ECO:0000256" key="10">
    <source>
        <dbReference type="RuleBase" id="RU003651"/>
    </source>
</evidence>
<dbReference type="GO" id="GO:0004222">
    <property type="term" value="F:metalloendopeptidase activity"/>
    <property type="evidence" value="ECO:0007669"/>
    <property type="project" value="InterPro"/>
</dbReference>
<dbReference type="RefSeq" id="WP_092911626.1">
    <property type="nucleotide sequence ID" value="NZ_FOXB01000009.1"/>
</dbReference>
<protein>
    <submittedName>
        <fullName evidence="13">ATP-dependent metalloprotease FtsH</fullName>
    </submittedName>
</protein>
<keyword evidence="11" id="KW-1133">Transmembrane helix</keyword>
<dbReference type="OrthoDB" id="9809379at2"/>
<organism evidence="13 14">
    <name type="scientific">Hydrogenimonas thermophila</name>
    <dbReference type="NCBI Taxonomy" id="223786"/>
    <lineage>
        <taxon>Bacteria</taxon>
        <taxon>Pseudomonadati</taxon>
        <taxon>Campylobacterota</taxon>
        <taxon>Epsilonproteobacteria</taxon>
        <taxon>Campylobacterales</taxon>
        <taxon>Hydrogenimonadaceae</taxon>
        <taxon>Hydrogenimonas</taxon>
    </lineage>
</organism>
<feature type="domain" description="AAA+ ATPase" evidence="12">
    <location>
        <begin position="183"/>
        <end position="319"/>
    </location>
</feature>
<keyword evidence="5 10" id="KW-0547">Nucleotide-binding</keyword>
<evidence type="ECO:0000256" key="9">
    <source>
        <dbReference type="ARBA" id="ARBA00023049"/>
    </source>
</evidence>
<evidence type="ECO:0000256" key="1">
    <source>
        <dbReference type="ARBA" id="ARBA00001947"/>
    </source>
</evidence>
<dbReference type="PANTHER" id="PTHR23076">
    <property type="entry name" value="METALLOPROTEASE M41 FTSH"/>
    <property type="match status" value="1"/>
</dbReference>
<keyword evidence="9 13" id="KW-0482">Metalloprotease</keyword>
<reference evidence="13 14" key="1">
    <citation type="submission" date="2016-10" db="EMBL/GenBank/DDBJ databases">
        <authorList>
            <person name="de Groot N.N."/>
        </authorList>
    </citation>
    <scope>NUCLEOTIDE SEQUENCE [LARGE SCALE GENOMIC DNA]</scope>
    <source>
        <strain evidence="13 14">EP1-55-1</strain>
    </source>
</reference>
<keyword evidence="3 13" id="KW-0645">Protease</keyword>
<evidence type="ECO:0000256" key="6">
    <source>
        <dbReference type="ARBA" id="ARBA00022801"/>
    </source>
</evidence>
<keyword evidence="11" id="KW-0812">Transmembrane</keyword>
<evidence type="ECO:0000256" key="11">
    <source>
        <dbReference type="SAM" id="Phobius"/>
    </source>
</evidence>
<evidence type="ECO:0000259" key="12">
    <source>
        <dbReference type="SMART" id="SM00382"/>
    </source>
</evidence>
<keyword evidence="7" id="KW-0862">Zinc</keyword>
<dbReference type="GO" id="GO:0030163">
    <property type="term" value="P:protein catabolic process"/>
    <property type="evidence" value="ECO:0007669"/>
    <property type="project" value="TreeGrafter"/>
</dbReference>